<dbReference type="EMBL" id="GL882882">
    <property type="protein sequence ID" value="EGF81272.1"/>
    <property type="molecule type" value="Genomic_DNA"/>
</dbReference>
<feature type="region of interest" description="Disordered" evidence="1">
    <location>
        <begin position="561"/>
        <end position="641"/>
    </location>
</feature>
<sequence>MSFVQQQLGNVWATATYQHYDNDAMIAGKPIHPAAPISIATPSHSPIGPIRSVINRSHAKDIASLKRRRRSSSSGHVLLTPEPNEVDVQSHPHPFQSQQSPLHQSDTIQSQDQQNHYLQPMPLLFSFDDQPQHDSPMLMPLDLHFPKQYQKQMLRPRPSSTQFNADSRHSWACSSVTLSAETGLAVLDPFVSDYLRESSGCGGYIDACHSTNQVGFDDQKELNLDLQDPSTPTTAVDSMNALDCAEMLNTVHSIGTVDSRDTLDDTLLLLQTAPPTLALFQTLNLNNDSNCIHSDMDQKPTQFLMATANSIDQQNPVNVADESFGCCNSELCAGNMTAQEFARAVGIEILASCDDEDDMLRETASQLSSSRTLYQHVESSIHSTSPIDSATMSFLPSPQSSNQYLTVSSNSISTLTTSPRLAHSDYHLSVTSQLSISSNRSSKYSSGPRLDMSIFEPPPHLMVQTPPTHSGSDMRPLVSLNTVPAGSFFHTSPPASCSTLSPSAYAGSARLGTPLKPATPWLTTTSSESPLPEKNTNKSIEQLNINTTTNSNTTVGIRRGLRRLHPSVITPTDCSSLSGTDSDNDPSTPTKAPLPRRGFRHNYTKSCAPSRSSMALSPLIGSPSSPSLQQELGSEDSQSELPSNFMMFSGIMPNQTVIPPSHRKPSLGHLRRHSDGTDAFSSSTRQSSSVGKSPLSMLDEFAQIHQKGRFTVTREQSSYWRPLQRRTISRFSLVDECIADEDEKEVSSVCVDSHNDGNKNVENELGRPSRFRYGTQ</sequence>
<gene>
    <name evidence="2" type="ORF">BATDEDRAFT_34852</name>
</gene>
<dbReference type="GeneID" id="18240577"/>
<name>F4P0E5_BATDJ</name>
<evidence type="ECO:0000256" key="1">
    <source>
        <dbReference type="SAM" id="MobiDB-lite"/>
    </source>
</evidence>
<organism evidence="2 3">
    <name type="scientific">Batrachochytrium dendrobatidis (strain JAM81 / FGSC 10211)</name>
    <name type="common">Frog chytrid fungus</name>
    <dbReference type="NCBI Taxonomy" id="684364"/>
    <lineage>
        <taxon>Eukaryota</taxon>
        <taxon>Fungi</taxon>
        <taxon>Fungi incertae sedis</taxon>
        <taxon>Chytridiomycota</taxon>
        <taxon>Chytridiomycota incertae sedis</taxon>
        <taxon>Chytridiomycetes</taxon>
        <taxon>Rhizophydiales</taxon>
        <taxon>Rhizophydiales incertae sedis</taxon>
        <taxon>Batrachochytrium</taxon>
    </lineage>
</organism>
<evidence type="ECO:0000313" key="3">
    <source>
        <dbReference type="Proteomes" id="UP000007241"/>
    </source>
</evidence>
<proteinExistence type="predicted"/>
<feature type="region of interest" description="Disordered" evidence="1">
    <location>
        <begin position="62"/>
        <end position="112"/>
    </location>
</feature>
<dbReference type="Proteomes" id="UP000007241">
    <property type="component" value="Unassembled WGS sequence"/>
</dbReference>
<feature type="compositionally biased region" description="Polar residues" evidence="1">
    <location>
        <begin position="604"/>
        <end position="615"/>
    </location>
</feature>
<feature type="compositionally biased region" description="Polar residues" evidence="1">
    <location>
        <begin position="569"/>
        <end position="590"/>
    </location>
</feature>
<reference evidence="2 3" key="1">
    <citation type="submission" date="2009-12" db="EMBL/GenBank/DDBJ databases">
        <title>The draft genome of Batrachochytrium dendrobatidis.</title>
        <authorList>
            <consortium name="US DOE Joint Genome Institute (JGI-PGF)"/>
            <person name="Kuo A."/>
            <person name="Salamov A."/>
            <person name="Schmutz J."/>
            <person name="Lucas S."/>
            <person name="Pitluck S."/>
            <person name="Rosenblum E."/>
            <person name="Stajich J."/>
            <person name="Eisen M."/>
            <person name="Grigoriev I.V."/>
        </authorList>
    </citation>
    <scope>NUCLEOTIDE SEQUENCE [LARGE SCALE GENOMIC DNA]</scope>
    <source>
        <strain evidence="3">JAM81 / FGSC 10211</strain>
    </source>
</reference>
<protein>
    <submittedName>
        <fullName evidence="2">Uncharacterized protein</fullName>
    </submittedName>
</protein>
<feature type="compositionally biased region" description="Low complexity" evidence="1">
    <location>
        <begin position="616"/>
        <end position="628"/>
    </location>
</feature>
<feature type="region of interest" description="Disordered" evidence="1">
    <location>
        <begin position="749"/>
        <end position="776"/>
    </location>
</feature>
<dbReference type="InParanoid" id="F4P0E5"/>
<dbReference type="OrthoDB" id="2162810at2759"/>
<dbReference type="HOGENOM" id="CLU_360542_0_0_1"/>
<dbReference type="RefSeq" id="XP_006678021.1">
    <property type="nucleotide sequence ID" value="XM_006677958.1"/>
</dbReference>
<accession>F4P0E5</accession>
<dbReference type="AlphaFoldDB" id="F4P0E5"/>
<keyword evidence="3" id="KW-1185">Reference proteome</keyword>
<evidence type="ECO:0000313" key="2">
    <source>
        <dbReference type="EMBL" id="EGF81272.1"/>
    </source>
</evidence>
<feature type="compositionally biased region" description="Polar residues" evidence="1">
    <location>
        <begin position="679"/>
        <end position="691"/>
    </location>
</feature>
<feature type="compositionally biased region" description="Basic residues" evidence="1">
    <location>
        <begin position="662"/>
        <end position="672"/>
    </location>
</feature>
<feature type="region of interest" description="Disordered" evidence="1">
    <location>
        <begin position="662"/>
        <end position="693"/>
    </location>
</feature>
<feature type="compositionally biased region" description="Low complexity" evidence="1">
    <location>
        <begin position="89"/>
        <end position="105"/>
    </location>
</feature>
<feature type="compositionally biased region" description="Basic and acidic residues" evidence="1">
    <location>
        <begin position="753"/>
        <end position="767"/>
    </location>
</feature>